<dbReference type="Pfam" id="PF06152">
    <property type="entry name" value="Phage_min_cap2"/>
    <property type="match status" value="1"/>
</dbReference>
<sequence>MPVDPGLGEFLAGRVSALYADAELRLLRIIRDSLARDLGAPAWAVLKLTELERVRAALGATLRPLTAQALDLVIETVAEAYEAGQGAAATELGAKTAATVAAPAQARAIATVAEETISTLIPLRARLLRSAVDVYQRTAAAPVAGVLAGADTTRTAAQTMLNRLVSQNVLGFTDKSGRRWALDSYVEMAVRTGTGKAAVQGHVDTLAANGLDLVVVSDAPRECPLCRPYEGKVLSTRSGRTGRVTVRSETSDEPVTVEVTATLNEARANGFQHPNCRHSLSAYVPGATRLREPRTDPDGYEAGQRQRAIERNIRKWKQREAVALDGPATAIARAKVREHQAVMRDHLADHPELRRLRHREQARGVTHTPAAGPSQAVDAEVRRLLRRS</sequence>
<evidence type="ECO:0000313" key="2">
    <source>
        <dbReference type="Proteomes" id="UP000231693"/>
    </source>
</evidence>
<dbReference type="RefSeq" id="WP_100421859.1">
    <property type="nucleotide sequence ID" value="NZ_BOOX01000003.1"/>
</dbReference>
<reference evidence="1 2" key="1">
    <citation type="submission" date="2017-11" db="EMBL/GenBank/DDBJ databases">
        <title>Genomic Encyclopedia of Archaeal and Bacterial Type Strains, Phase II (KMG-II): From Individual Species to Whole Genera.</title>
        <authorList>
            <person name="Goeker M."/>
        </authorList>
    </citation>
    <scope>NUCLEOTIDE SEQUENCE [LARGE SCALE GENOMIC DNA]</scope>
    <source>
        <strain evidence="1 2">DSM 25478</strain>
    </source>
</reference>
<comment type="caution">
    <text evidence="1">The sequence shown here is derived from an EMBL/GenBank/DDBJ whole genome shotgun (WGS) entry which is preliminary data.</text>
</comment>
<dbReference type="OrthoDB" id="3197444at2"/>
<keyword evidence="2" id="KW-1185">Reference proteome</keyword>
<dbReference type="EMBL" id="PGFE01000001">
    <property type="protein sequence ID" value="PJJ77484.1"/>
    <property type="molecule type" value="Genomic_DNA"/>
</dbReference>
<name>A0A2M9CZW2_9CELL</name>
<accession>A0A2M9CZW2</accession>
<dbReference type="Proteomes" id="UP000231693">
    <property type="component" value="Unassembled WGS sequence"/>
</dbReference>
<dbReference type="InterPro" id="IPR009319">
    <property type="entry name" value="Phage_A118_VSP1"/>
</dbReference>
<proteinExistence type="predicted"/>
<dbReference type="AlphaFoldDB" id="A0A2M9CZW2"/>
<protein>
    <submittedName>
        <fullName evidence="1">Minor capsid protein 2</fullName>
    </submittedName>
</protein>
<organism evidence="1 2">
    <name type="scientific">Sediminihabitans luteus</name>
    <dbReference type="NCBI Taxonomy" id="1138585"/>
    <lineage>
        <taxon>Bacteria</taxon>
        <taxon>Bacillati</taxon>
        <taxon>Actinomycetota</taxon>
        <taxon>Actinomycetes</taxon>
        <taxon>Micrococcales</taxon>
        <taxon>Cellulomonadaceae</taxon>
        <taxon>Sediminihabitans</taxon>
    </lineage>
</organism>
<gene>
    <name evidence="1" type="ORF">CLV28_0703</name>
</gene>
<evidence type="ECO:0000313" key="1">
    <source>
        <dbReference type="EMBL" id="PJJ77484.1"/>
    </source>
</evidence>
<dbReference type="GO" id="GO:0005198">
    <property type="term" value="F:structural molecule activity"/>
    <property type="evidence" value="ECO:0007669"/>
    <property type="project" value="InterPro"/>
</dbReference>